<dbReference type="OrthoDB" id="368776at2759"/>
<proteinExistence type="predicted"/>
<name>V4A1G0_LOTGI</name>
<dbReference type="EMBL" id="KB202620">
    <property type="protein sequence ID" value="ESO88765.1"/>
    <property type="molecule type" value="Genomic_DNA"/>
</dbReference>
<evidence type="ECO:0000313" key="4">
    <source>
        <dbReference type="Proteomes" id="UP000030746"/>
    </source>
</evidence>
<dbReference type="RefSeq" id="XP_009060440.1">
    <property type="nucleotide sequence ID" value="XM_009062192.1"/>
</dbReference>
<dbReference type="SUPFAM" id="SSF53098">
    <property type="entry name" value="Ribonuclease H-like"/>
    <property type="match status" value="1"/>
</dbReference>
<dbReference type="CTD" id="20239942"/>
<dbReference type="GO" id="GO:0008408">
    <property type="term" value="F:3'-5' exonuclease activity"/>
    <property type="evidence" value="ECO:0007669"/>
    <property type="project" value="InterPro"/>
</dbReference>
<dbReference type="SMART" id="SM00474">
    <property type="entry name" value="35EXOc"/>
    <property type="match status" value="1"/>
</dbReference>
<dbReference type="InterPro" id="IPR002562">
    <property type="entry name" value="3'-5'_exonuclease_dom"/>
</dbReference>
<dbReference type="KEGG" id="lgi:LOTGIDRAFT_165178"/>
<dbReference type="InterPro" id="IPR036397">
    <property type="entry name" value="RNaseH_sf"/>
</dbReference>
<dbReference type="Gene3D" id="3.30.420.10">
    <property type="entry name" value="Ribonuclease H-like superfamily/Ribonuclease H"/>
    <property type="match status" value="1"/>
</dbReference>
<evidence type="ECO:0000259" key="2">
    <source>
        <dbReference type="SMART" id="SM00474"/>
    </source>
</evidence>
<organism evidence="3 4">
    <name type="scientific">Lottia gigantea</name>
    <name type="common">Giant owl limpet</name>
    <dbReference type="NCBI Taxonomy" id="225164"/>
    <lineage>
        <taxon>Eukaryota</taxon>
        <taxon>Metazoa</taxon>
        <taxon>Spiralia</taxon>
        <taxon>Lophotrochozoa</taxon>
        <taxon>Mollusca</taxon>
        <taxon>Gastropoda</taxon>
        <taxon>Patellogastropoda</taxon>
        <taxon>Lottioidea</taxon>
        <taxon>Lottiidae</taxon>
        <taxon>Lottia</taxon>
    </lineage>
</organism>
<dbReference type="Pfam" id="PF01612">
    <property type="entry name" value="DNA_pol_A_exo1"/>
    <property type="match status" value="1"/>
</dbReference>
<dbReference type="Proteomes" id="UP000030746">
    <property type="component" value="Unassembled WGS sequence"/>
</dbReference>
<feature type="domain" description="3'-5' exonuclease" evidence="2">
    <location>
        <begin position="3"/>
        <end position="189"/>
    </location>
</feature>
<dbReference type="OMA" id="RDSECRE"/>
<dbReference type="GeneID" id="20239942"/>
<protein>
    <recommendedName>
        <fullName evidence="2">3'-5' exonuclease domain-containing protein</fullName>
    </recommendedName>
</protein>
<dbReference type="InterPro" id="IPR012337">
    <property type="entry name" value="RNaseH-like_sf"/>
</dbReference>
<sequence length="477" mass="56511">MNYKIIDKVEECREVVENLFKNEAIYVDSEGVNLGKHGNLTLLQVGTWNGFVYLFDIQAETKMFQEGGLKRLLESDNVQKVIHACSRDSDALYHHFGVTLNNVFDTQCADLILQENEGRLMATVRKLSDVCEIYGGKKLDNKEEIQKTWNKTIANYWELRPMSSEMIEYACNDVVVLPEIYKNQKRLLEEKNLIEKFKERVHETVHYLLNNSLKDRRNDRISENAKLVLKKIDRAYPTVVDHESIEDEDILAALNRHWTEEDVNTLMTPKVAKIFSNFVLHELRGIEREMDKEGDDFNPDRPPYYFLFRSMNYSNVTIKNLATLLYKRYQIIVFKDICRKYTISSPLYFLRECEVLFLKSIRIKNHRDTLQYKPVILNFYFRMNERDLKDFRQNIIKNPHNVSVTKGFYTFIGYQAKGDHIPSYVRAAATDLKQAIDNAGKNPFPTPKPTRPRRRNYYDDEYYDDEYYDDEYYDDDY</sequence>
<gene>
    <name evidence="3" type="ORF">LOTGIDRAFT_165178</name>
</gene>
<keyword evidence="4" id="KW-1185">Reference proteome</keyword>
<feature type="region of interest" description="Disordered" evidence="1">
    <location>
        <begin position="438"/>
        <end position="460"/>
    </location>
</feature>
<evidence type="ECO:0000256" key="1">
    <source>
        <dbReference type="SAM" id="MobiDB-lite"/>
    </source>
</evidence>
<accession>V4A1G0</accession>
<dbReference type="HOGENOM" id="CLU_033192_0_0_1"/>
<dbReference type="PANTHER" id="PTHR46814:SF1">
    <property type="entry name" value="EGALITARIAN, ISOFORM B"/>
    <property type="match status" value="1"/>
</dbReference>
<dbReference type="PANTHER" id="PTHR46814">
    <property type="entry name" value="EGALITARIAN, ISOFORM B"/>
    <property type="match status" value="1"/>
</dbReference>
<reference evidence="3 4" key="1">
    <citation type="journal article" date="2013" name="Nature">
        <title>Insights into bilaterian evolution from three spiralian genomes.</title>
        <authorList>
            <person name="Simakov O."/>
            <person name="Marletaz F."/>
            <person name="Cho S.J."/>
            <person name="Edsinger-Gonzales E."/>
            <person name="Havlak P."/>
            <person name="Hellsten U."/>
            <person name="Kuo D.H."/>
            <person name="Larsson T."/>
            <person name="Lv J."/>
            <person name="Arendt D."/>
            <person name="Savage R."/>
            <person name="Osoegawa K."/>
            <person name="de Jong P."/>
            <person name="Grimwood J."/>
            <person name="Chapman J.A."/>
            <person name="Shapiro H."/>
            <person name="Aerts A."/>
            <person name="Otillar R.P."/>
            <person name="Terry A.Y."/>
            <person name="Boore J.L."/>
            <person name="Grigoriev I.V."/>
            <person name="Lindberg D.R."/>
            <person name="Seaver E.C."/>
            <person name="Weisblat D.A."/>
            <person name="Putnam N.H."/>
            <person name="Rokhsar D.S."/>
        </authorList>
    </citation>
    <scope>NUCLEOTIDE SEQUENCE [LARGE SCALE GENOMIC DNA]</scope>
</reference>
<dbReference type="GO" id="GO:0003676">
    <property type="term" value="F:nucleic acid binding"/>
    <property type="evidence" value="ECO:0007669"/>
    <property type="project" value="InterPro"/>
</dbReference>
<evidence type="ECO:0000313" key="3">
    <source>
        <dbReference type="EMBL" id="ESO88765.1"/>
    </source>
</evidence>
<dbReference type="GO" id="GO:0006139">
    <property type="term" value="P:nucleobase-containing compound metabolic process"/>
    <property type="evidence" value="ECO:0007669"/>
    <property type="project" value="InterPro"/>
</dbReference>
<dbReference type="AlphaFoldDB" id="V4A1G0"/>
<dbReference type="STRING" id="225164.V4A1G0"/>